<protein>
    <submittedName>
        <fullName evidence="2">Uncharacterized protein</fullName>
    </submittedName>
</protein>
<dbReference type="EMBL" id="DS268112">
    <property type="protein sequence ID" value="KMM70684.1"/>
    <property type="molecule type" value="Genomic_DNA"/>
</dbReference>
<evidence type="ECO:0000313" key="2">
    <source>
        <dbReference type="EMBL" id="KMM70684.1"/>
    </source>
</evidence>
<name>A0A0J6FNZ3_COCPO</name>
<reference evidence="2 3" key="1">
    <citation type="submission" date="2007-06" db="EMBL/GenBank/DDBJ databases">
        <title>The Genome Sequence of Coccidioides posadasii RMSCC_3488.</title>
        <authorList>
            <consortium name="Coccidioides Genome Resources Consortium"/>
            <consortium name="The Broad Institute Genome Sequencing Platform"/>
            <person name="Henn M.R."/>
            <person name="Sykes S."/>
            <person name="Young S."/>
            <person name="Jaffe D."/>
            <person name="Berlin A."/>
            <person name="Alvarez P."/>
            <person name="Butler J."/>
            <person name="Gnerre S."/>
            <person name="Grabherr M."/>
            <person name="Mauceli E."/>
            <person name="Brockman W."/>
            <person name="Kodira C."/>
            <person name="Alvarado L."/>
            <person name="Zeng Q."/>
            <person name="Crawford M."/>
            <person name="Antoine C."/>
            <person name="Devon K."/>
            <person name="Galgiani J."/>
            <person name="Orsborn K."/>
            <person name="Lewis M.L."/>
            <person name="Nusbaum C."/>
            <person name="Galagan J."/>
            <person name="Birren B."/>
        </authorList>
    </citation>
    <scope>NUCLEOTIDE SEQUENCE [LARGE SCALE GENOMIC DNA]</scope>
    <source>
        <strain evidence="2 3">RMSCC 3488</strain>
    </source>
</reference>
<accession>A0A0J6FNZ3</accession>
<feature type="compositionally biased region" description="Basic and acidic residues" evidence="1">
    <location>
        <begin position="93"/>
        <end position="117"/>
    </location>
</feature>
<reference evidence="3" key="3">
    <citation type="journal article" date="2010" name="Genome Res.">
        <title>Population genomic sequencing of Coccidioides fungi reveals recent hybridization and transposon control.</title>
        <authorList>
            <person name="Neafsey D.E."/>
            <person name="Barker B.M."/>
            <person name="Sharpton T.J."/>
            <person name="Stajich J.E."/>
            <person name="Park D.J."/>
            <person name="Whiston E."/>
            <person name="Hung C.-Y."/>
            <person name="McMahan C."/>
            <person name="White J."/>
            <person name="Sykes S."/>
            <person name="Heiman D."/>
            <person name="Young S."/>
            <person name="Zeng Q."/>
            <person name="Abouelleil A."/>
            <person name="Aftuck L."/>
            <person name="Bessette D."/>
            <person name="Brown A."/>
            <person name="FitzGerald M."/>
            <person name="Lui A."/>
            <person name="Macdonald J.P."/>
            <person name="Priest M."/>
            <person name="Orbach M.J."/>
            <person name="Galgiani J.N."/>
            <person name="Kirkland T.N."/>
            <person name="Cole G.T."/>
            <person name="Birren B.W."/>
            <person name="Henn M.R."/>
            <person name="Taylor J.W."/>
            <person name="Rounsley S.D."/>
        </authorList>
    </citation>
    <scope>NUCLEOTIDE SEQUENCE [LARGE SCALE GENOMIC DNA]</scope>
    <source>
        <strain evidence="3">RMSCC 3488</strain>
    </source>
</reference>
<feature type="region of interest" description="Disordered" evidence="1">
    <location>
        <begin position="77"/>
        <end position="117"/>
    </location>
</feature>
<dbReference type="VEuPathDB" id="FungiDB:CPAG_06995"/>
<sequence>MSANWDWVMSLGIPETPMFCAAVSKDSPRILRSQELGYITSEAGLWGVLLEQRIHSPARLAGGVFESWLLRGYDRATAASPRPSRRRWGGGTGERRTADSAEETFPEKKPAGEEFDS</sequence>
<reference evidence="3" key="2">
    <citation type="journal article" date="2009" name="Genome Res.">
        <title>Comparative genomic analyses of the human fungal pathogens Coccidioides and their relatives.</title>
        <authorList>
            <person name="Sharpton T.J."/>
            <person name="Stajich J.E."/>
            <person name="Rounsley S.D."/>
            <person name="Gardner M.J."/>
            <person name="Wortman J.R."/>
            <person name="Jordar V.S."/>
            <person name="Maiti R."/>
            <person name="Kodira C.D."/>
            <person name="Neafsey D.E."/>
            <person name="Zeng Q."/>
            <person name="Hung C.-Y."/>
            <person name="McMahan C."/>
            <person name="Muszewska A."/>
            <person name="Grynberg M."/>
            <person name="Mandel M.A."/>
            <person name="Kellner E.M."/>
            <person name="Barker B.M."/>
            <person name="Galgiani J.N."/>
            <person name="Orbach M.J."/>
            <person name="Kirkland T.N."/>
            <person name="Cole G.T."/>
            <person name="Henn M.R."/>
            <person name="Birren B.W."/>
            <person name="Taylor J.W."/>
        </authorList>
    </citation>
    <scope>NUCLEOTIDE SEQUENCE [LARGE SCALE GENOMIC DNA]</scope>
    <source>
        <strain evidence="3">RMSCC 3488</strain>
    </source>
</reference>
<dbReference type="Proteomes" id="UP000054567">
    <property type="component" value="Unassembled WGS sequence"/>
</dbReference>
<evidence type="ECO:0000256" key="1">
    <source>
        <dbReference type="SAM" id="MobiDB-lite"/>
    </source>
</evidence>
<evidence type="ECO:0000313" key="3">
    <source>
        <dbReference type="Proteomes" id="UP000054567"/>
    </source>
</evidence>
<dbReference type="AlphaFoldDB" id="A0A0J6FNZ3"/>
<proteinExistence type="predicted"/>
<organism evidence="2 3">
    <name type="scientific">Coccidioides posadasii RMSCC 3488</name>
    <dbReference type="NCBI Taxonomy" id="454284"/>
    <lineage>
        <taxon>Eukaryota</taxon>
        <taxon>Fungi</taxon>
        <taxon>Dikarya</taxon>
        <taxon>Ascomycota</taxon>
        <taxon>Pezizomycotina</taxon>
        <taxon>Eurotiomycetes</taxon>
        <taxon>Eurotiomycetidae</taxon>
        <taxon>Onygenales</taxon>
        <taxon>Onygenaceae</taxon>
        <taxon>Coccidioides</taxon>
    </lineage>
</organism>
<gene>
    <name evidence="2" type="ORF">CPAG_06995</name>
</gene>